<dbReference type="GO" id="GO:0004146">
    <property type="term" value="F:dihydrofolate reductase activity"/>
    <property type="evidence" value="ECO:0007669"/>
    <property type="project" value="UniProtKB-EC"/>
</dbReference>
<keyword evidence="4 8" id="KW-0554">One-carbon metabolism</keyword>
<dbReference type="InterPro" id="IPR024072">
    <property type="entry name" value="DHFR-like_dom_sf"/>
</dbReference>
<dbReference type="EC" id="1.5.1.3" evidence="3 8"/>
<evidence type="ECO:0000256" key="9">
    <source>
        <dbReference type="RuleBase" id="RU004474"/>
    </source>
</evidence>
<gene>
    <name evidence="11" type="ORF">C0029_03915</name>
</gene>
<accession>A0AAP8MHE4</accession>
<dbReference type="AlphaFoldDB" id="A0AAP8MHE4"/>
<keyword evidence="6 8" id="KW-0560">Oxidoreductase</keyword>
<name>A0AAP8MHE4_9GAMM</name>
<comment type="catalytic activity">
    <reaction evidence="8">
        <text>(6S)-5,6,7,8-tetrahydrofolate + NADP(+) = 7,8-dihydrofolate + NADPH + H(+)</text>
        <dbReference type="Rhea" id="RHEA:15009"/>
        <dbReference type="ChEBI" id="CHEBI:15378"/>
        <dbReference type="ChEBI" id="CHEBI:57451"/>
        <dbReference type="ChEBI" id="CHEBI:57453"/>
        <dbReference type="ChEBI" id="CHEBI:57783"/>
        <dbReference type="ChEBI" id="CHEBI:58349"/>
        <dbReference type="EC" id="1.5.1.3"/>
    </reaction>
</comment>
<evidence type="ECO:0000256" key="2">
    <source>
        <dbReference type="ARBA" id="ARBA00009539"/>
    </source>
</evidence>
<comment type="function">
    <text evidence="7 8">Key enzyme in folate metabolism. Catalyzes an essential reaction for de novo glycine and purine synthesis, and for DNA precursor synthesis.</text>
</comment>
<dbReference type="PANTHER" id="PTHR48069:SF3">
    <property type="entry name" value="DIHYDROFOLATE REDUCTASE"/>
    <property type="match status" value="1"/>
</dbReference>
<evidence type="ECO:0000313" key="11">
    <source>
        <dbReference type="EMBL" id="PLW87729.1"/>
    </source>
</evidence>
<dbReference type="Pfam" id="PF00186">
    <property type="entry name" value="DHFR_1"/>
    <property type="match status" value="1"/>
</dbReference>
<comment type="similarity">
    <text evidence="2 8 9">Belongs to the dihydrofolate reductase family.</text>
</comment>
<organism evidence="11 12">
    <name type="scientific">Halioglobus japonicus</name>
    <dbReference type="NCBI Taxonomy" id="930805"/>
    <lineage>
        <taxon>Bacteria</taxon>
        <taxon>Pseudomonadati</taxon>
        <taxon>Pseudomonadota</taxon>
        <taxon>Gammaproteobacteria</taxon>
        <taxon>Cellvibrionales</taxon>
        <taxon>Halieaceae</taxon>
        <taxon>Halioglobus</taxon>
    </lineage>
</organism>
<keyword evidence="5 8" id="KW-0521">NADP</keyword>
<dbReference type="InterPro" id="IPR012259">
    <property type="entry name" value="DHFR"/>
</dbReference>
<dbReference type="KEGG" id="hja:BST95_14270"/>
<dbReference type="GO" id="GO:0046655">
    <property type="term" value="P:folic acid metabolic process"/>
    <property type="evidence" value="ECO:0007669"/>
    <property type="project" value="TreeGrafter"/>
</dbReference>
<dbReference type="RefSeq" id="WP_066051354.1">
    <property type="nucleotide sequence ID" value="NZ_BMYL01000001.1"/>
</dbReference>
<comment type="pathway">
    <text evidence="1 8">Cofactor biosynthesis; tetrahydrofolate biosynthesis; 5,6,7,8-tetrahydrofolate from 7,8-dihydrofolate: step 1/1.</text>
</comment>
<dbReference type="PROSITE" id="PS51330">
    <property type="entry name" value="DHFR_2"/>
    <property type="match status" value="1"/>
</dbReference>
<evidence type="ECO:0000259" key="10">
    <source>
        <dbReference type="PROSITE" id="PS51330"/>
    </source>
</evidence>
<dbReference type="CDD" id="cd00209">
    <property type="entry name" value="DHFR"/>
    <property type="match status" value="1"/>
</dbReference>
<protein>
    <recommendedName>
        <fullName evidence="3 8">Dihydrofolate reductase</fullName>
        <ecNumber evidence="3 8">1.5.1.3</ecNumber>
    </recommendedName>
</protein>
<dbReference type="PIRSF" id="PIRSF000194">
    <property type="entry name" value="DHFR"/>
    <property type="match status" value="1"/>
</dbReference>
<sequence length="171" mass="19008">MSIALIYARSRNYCIGVDGDLPWRLPAEFAFFKQTTLGSAVIMGRKSYEDHNSELPDRLNIVVTRQPDYTPVPGVRVADSLVAALALARDQGKPVFVIGGVGLFREAMPLADTVFETIVEADIEGDTFVDAFDFSGWGSERVLQHDVDAKHRYAFTAYRHSRPTSHSSKSR</sequence>
<evidence type="ECO:0000313" key="12">
    <source>
        <dbReference type="Proteomes" id="UP000235162"/>
    </source>
</evidence>
<evidence type="ECO:0000256" key="3">
    <source>
        <dbReference type="ARBA" id="ARBA00012856"/>
    </source>
</evidence>
<dbReference type="Gene3D" id="3.40.430.10">
    <property type="entry name" value="Dihydrofolate Reductase, subunit A"/>
    <property type="match status" value="1"/>
</dbReference>
<feature type="domain" description="DHFR" evidence="10">
    <location>
        <begin position="2"/>
        <end position="160"/>
    </location>
</feature>
<dbReference type="InterPro" id="IPR017925">
    <property type="entry name" value="DHFR_CS"/>
</dbReference>
<evidence type="ECO:0000256" key="6">
    <source>
        <dbReference type="ARBA" id="ARBA00023002"/>
    </source>
</evidence>
<dbReference type="PROSITE" id="PS00075">
    <property type="entry name" value="DHFR_1"/>
    <property type="match status" value="1"/>
</dbReference>
<dbReference type="GO" id="GO:0006730">
    <property type="term" value="P:one-carbon metabolic process"/>
    <property type="evidence" value="ECO:0007669"/>
    <property type="project" value="UniProtKB-KW"/>
</dbReference>
<keyword evidence="12" id="KW-1185">Reference proteome</keyword>
<evidence type="ECO:0000256" key="1">
    <source>
        <dbReference type="ARBA" id="ARBA00004903"/>
    </source>
</evidence>
<evidence type="ECO:0000256" key="7">
    <source>
        <dbReference type="ARBA" id="ARBA00025067"/>
    </source>
</evidence>
<dbReference type="SUPFAM" id="SSF53597">
    <property type="entry name" value="Dihydrofolate reductase-like"/>
    <property type="match status" value="1"/>
</dbReference>
<dbReference type="GO" id="GO:0050661">
    <property type="term" value="F:NADP binding"/>
    <property type="evidence" value="ECO:0007669"/>
    <property type="project" value="InterPro"/>
</dbReference>
<dbReference type="InterPro" id="IPR001796">
    <property type="entry name" value="DHFR_dom"/>
</dbReference>
<evidence type="ECO:0000256" key="8">
    <source>
        <dbReference type="PIRNR" id="PIRNR000194"/>
    </source>
</evidence>
<comment type="caution">
    <text evidence="11">The sequence shown here is derived from an EMBL/GenBank/DDBJ whole genome shotgun (WGS) entry which is preliminary data.</text>
</comment>
<proteinExistence type="inferred from homology"/>
<evidence type="ECO:0000256" key="4">
    <source>
        <dbReference type="ARBA" id="ARBA00022563"/>
    </source>
</evidence>
<dbReference type="EMBL" id="PKUR01000001">
    <property type="protein sequence ID" value="PLW87729.1"/>
    <property type="molecule type" value="Genomic_DNA"/>
</dbReference>
<dbReference type="PANTHER" id="PTHR48069">
    <property type="entry name" value="DIHYDROFOLATE REDUCTASE"/>
    <property type="match status" value="1"/>
</dbReference>
<dbReference type="GO" id="GO:0046452">
    <property type="term" value="P:dihydrofolate metabolic process"/>
    <property type="evidence" value="ECO:0007669"/>
    <property type="project" value="TreeGrafter"/>
</dbReference>
<dbReference type="GO" id="GO:0046654">
    <property type="term" value="P:tetrahydrofolate biosynthetic process"/>
    <property type="evidence" value="ECO:0007669"/>
    <property type="project" value="InterPro"/>
</dbReference>
<reference evidence="11 12" key="1">
    <citation type="submission" date="2018-01" db="EMBL/GenBank/DDBJ databases">
        <title>The draft genome sequence of Halioglobus japonicus S1-36.</title>
        <authorList>
            <person name="Du Z.-J."/>
            <person name="Shi M.-J."/>
        </authorList>
    </citation>
    <scope>NUCLEOTIDE SEQUENCE [LARGE SCALE GENOMIC DNA]</scope>
    <source>
        <strain evidence="11 12">S1-36</strain>
    </source>
</reference>
<evidence type="ECO:0000256" key="5">
    <source>
        <dbReference type="ARBA" id="ARBA00022857"/>
    </source>
</evidence>
<dbReference type="PRINTS" id="PR00070">
    <property type="entry name" value="DHFR"/>
</dbReference>
<dbReference type="Proteomes" id="UP000235162">
    <property type="component" value="Unassembled WGS sequence"/>
</dbReference>